<proteinExistence type="predicted"/>
<reference evidence="1 2" key="1">
    <citation type="journal article" date="2016" name="Nat. Commun.">
        <title>Ectomycorrhizal ecology is imprinted in the genome of the dominant symbiotic fungus Cenococcum geophilum.</title>
        <authorList>
            <consortium name="DOE Joint Genome Institute"/>
            <person name="Peter M."/>
            <person name="Kohler A."/>
            <person name="Ohm R.A."/>
            <person name="Kuo A."/>
            <person name="Krutzmann J."/>
            <person name="Morin E."/>
            <person name="Arend M."/>
            <person name="Barry K.W."/>
            <person name="Binder M."/>
            <person name="Choi C."/>
            <person name="Clum A."/>
            <person name="Copeland A."/>
            <person name="Grisel N."/>
            <person name="Haridas S."/>
            <person name="Kipfer T."/>
            <person name="LaButti K."/>
            <person name="Lindquist E."/>
            <person name="Lipzen A."/>
            <person name="Maire R."/>
            <person name="Meier B."/>
            <person name="Mihaltcheva S."/>
            <person name="Molinier V."/>
            <person name="Murat C."/>
            <person name="Poggeler S."/>
            <person name="Quandt C.A."/>
            <person name="Sperisen C."/>
            <person name="Tritt A."/>
            <person name="Tisserant E."/>
            <person name="Crous P.W."/>
            <person name="Henrissat B."/>
            <person name="Nehls U."/>
            <person name="Egli S."/>
            <person name="Spatafora J.W."/>
            <person name="Grigoriev I.V."/>
            <person name="Martin F.M."/>
        </authorList>
    </citation>
    <scope>NUCLEOTIDE SEQUENCE [LARGE SCALE GENOMIC DNA]</scope>
    <source>
        <strain evidence="1 2">CBS 459.81</strain>
    </source>
</reference>
<evidence type="ECO:0000313" key="1">
    <source>
        <dbReference type="EMBL" id="OCK82441.1"/>
    </source>
</evidence>
<dbReference type="Proteomes" id="UP000250266">
    <property type="component" value="Unassembled WGS sequence"/>
</dbReference>
<gene>
    <name evidence="1" type="ORF">K432DRAFT_472258</name>
</gene>
<dbReference type="AlphaFoldDB" id="A0A8E2EEB0"/>
<evidence type="ECO:0000313" key="2">
    <source>
        <dbReference type="Proteomes" id="UP000250266"/>
    </source>
</evidence>
<keyword evidence="2" id="KW-1185">Reference proteome</keyword>
<protein>
    <submittedName>
        <fullName evidence="1">Uncharacterized protein</fullName>
    </submittedName>
</protein>
<sequence length="79" mass="9026">MGEFTYTTSSFKHHEAFKATCLTYSDLNFSDNYDHAILALNHSKANRLKQDVNTLIAATDDAACTERRFRGSLFLESFR</sequence>
<name>A0A8E2EEB0_9PEZI</name>
<dbReference type="EMBL" id="KV744888">
    <property type="protein sequence ID" value="OCK82441.1"/>
    <property type="molecule type" value="Genomic_DNA"/>
</dbReference>
<organism evidence="1 2">
    <name type="scientific">Lepidopterella palustris CBS 459.81</name>
    <dbReference type="NCBI Taxonomy" id="1314670"/>
    <lineage>
        <taxon>Eukaryota</taxon>
        <taxon>Fungi</taxon>
        <taxon>Dikarya</taxon>
        <taxon>Ascomycota</taxon>
        <taxon>Pezizomycotina</taxon>
        <taxon>Dothideomycetes</taxon>
        <taxon>Pleosporomycetidae</taxon>
        <taxon>Mytilinidiales</taxon>
        <taxon>Argynnaceae</taxon>
        <taxon>Lepidopterella</taxon>
    </lineage>
</organism>
<accession>A0A8E2EEB0</accession>